<evidence type="ECO:0000256" key="5">
    <source>
        <dbReference type="SAM" id="Phobius"/>
    </source>
</evidence>
<proteinExistence type="predicted"/>
<comment type="caution">
    <text evidence="6">The sequence shown here is derived from an EMBL/GenBank/DDBJ whole genome shotgun (WGS) entry which is preliminary data.</text>
</comment>
<evidence type="ECO:0000313" key="6">
    <source>
        <dbReference type="EMBL" id="MBT1576994.1"/>
    </source>
</evidence>
<evidence type="ECO:0000313" key="7">
    <source>
        <dbReference type="Proteomes" id="UP000707147"/>
    </source>
</evidence>
<evidence type="ECO:0000256" key="4">
    <source>
        <dbReference type="ARBA" id="ARBA00023136"/>
    </source>
</evidence>
<keyword evidence="3 5" id="KW-1133">Transmembrane helix</keyword>
<feature type="non-terminal residue" evidence="6">
    <location>
        <position position="1"/>
    </location>
</feature>
<dbReference type="Proteomes" id="UP000707147">
    <property type="component" value="Unassembled WGS sequence"/>
</dbReference>
<feature type="transmembrane region" description="Helical" evidence="5">
    <location>
        <begin position="33"/>
        <end position="54"/>
    </location>
</feature>
<dbReference type="EMBL" id="JAHFWK010000073">
    <property type="protein sequence ID" value="MBT1576994.1"/>
    <property type="molecule type" value="Genomic_DNA"/>
</dbReference>
<keyword evidence="4 5" id="KW-0472">Membrane</keyword>
<sequence length="65" mass="7271">ITNIKDSSFFAIIGVAELSWKAQSNMGATLNPILPFVMISCFYLIIISMTGFLSKMLEKNIKLKK</sequence>
<gene>
    <name evidence="6" type="ORF">KEC49_02435</name>
</gene>
<evidence type="ECO:0000256" key="1">
    <source>
        <dbReference type="ARBA" id="ARBA00004141"/>
    </source>
</evidence>
<reference evidence="7" key="1">
    <citation type="journal article" date="2022" name="Forests">
        <title>Identification of Endophytic Microbiota of Phytoplasma-Infected Russian Olive Trees Elaeagnus angustifolia L. in the Northwest of Iran.</title>
        <authorList>
            <person name="Azizpour N."/>
            <person name="Nematollahi S."/>
            <person name="Khakvar R."/>
            <person name="Jamshidi M."/>
            <person name="Norouzi-Beirami M.H."/>
        </authorList>
    </citation>
    <scope>NUCLEOTIDE SEQUENCE [LARGE SCALE GENOMIC DNA]</scope>
    <source>
        <strain evidence="7">TBZ1</strain>
    </source>
</reference>
<keyword evidence="2 5" id="KW-0812">Transmembrane</keyword>
<name>A0ABS5V9J8_9MOLU</name>
<evidence type="ECO:0000256" key="3">
    <source>
        <dbReference type="ARBA" id="ARBA00022989"/>
    </source>
</evidence>
<keyword evidence="7" id="KW-1185">Reference proteome</keyword>
<dbReference type="Gene3D" id="1.10.3720.10">
    <property type="entry name" value="MetI-like"/>
    <property type="match status" value="1"/>
</dbReference>
<comment type="subcellular location">
    <subcellularLocation>
        <location evidence="1">Membrane</location>
        <topology evidence="1">Multi-pass membrane protein</topology>
    </subcellularLocation>
</comment>
<protein>
    <submittedName>
        <fullName evidence="6">Amino acid ABC transporter permease</fullName>
    </submittedName>
</protein>
<evidence type="ECO:0000256" key="2">
    <source>
        <dbReference type="ARBA" id="ARBA00022692"/>
    </source>
</evidence>
<organism evidence="6 7">
    <name type="scientific">'Elaeagnus angustifolia' witches'-broom phytoplasma</name>
    <dbReference type="NCBI Taxonomy" id="1538355"/>
    <lineage>
        <taxon>Bacteria</taxon>
        <taxon>Bacillati</taxon>
        <taxon>Mycoplasmatota</taxon>
        <taxon>Mollicutes</taxon>
        <taxon>Acholeplasmatales</taxon>
        <taxon>Acholeplasmataceae</taxon>
        <taxon>Candidatus Phytoplasma</taxon>
        <taxon>16SrI (Aster yellows group)</taxon>
    </lineage>
</organism>
<dbReference type="InterPro" id="IPR035906">
    <property type="entry name" value="MetI-like_sf"/>
</dbReference>
<accession>A0ABS5V9J8</accession>